<dbReference type="Pfam" id="PF24758">
    <property type="entry name" value="LRR_At5g56370"/>
    <property type="match status" value="1"/>
</dbReference>
<feature type="domain" description="F-box" evidence="1">
    <location>
        <begin position="22"/>
        <end position="72"/>
    </location>
</feature>
<dbReference type="Proteomes" id="UP000029121">
    <property type="component" value="Unassembled WGS sequence"/>
</dbReference>
<dbReference type="InterPro" id="IPR032675">
    <property type="entry name" value="LRR_dom_sf"/>
</dbReference>
<reference evidence="3" key="1">
    <citation type="journal article" date="2013" name="Nat. Genet.">
        <title>The Capsella rubella genome and the genomic consequences of rapid mating system evolution.</title>
        <authorList>
            <person name="Slotte T."/>
            <person name="Hazzouri K.M."/>
            <person name="Agren J.A."/>
            <person name="Koenig D."/>
            <person name="Maumus F."/>
            <person name="Guo Y.L."/>
            <person name="Steige K."/>
            <person name="Platts A.E."/>
            <person name="Escobar J.S."/>
            <person name="Newman L.K."/>
            <person name="Wang W."/>
            <person name="Mandakova T."/>
            <person name="Vello E."/>
            <person name="Smith L.M."/>
            <person name="Henz S.R."/>
            <person name="Steffen J."/>
            <person name="Takuno S."/>
            <person name="Brandvain Y."/>
            <person name="Coop G."/>
            <person name="Andolfatto P."/>
            <person name="Hu T.T."/>
            <person name="Blanchette M."/>
            <person name="Clark R.M."/>
            <person name="Quesneville H."/>
            <person name="Nordborg M."/>
            <person name="Gaut B.S."/>
            <person name="Lysak M.A."/>
            <person name="Jenkins J."/>
            <person name="Grimwood J."/>
            <person name="Chapman J."/>
            <person name="Prochnik S."/>
            <person name="Shu S."/>
            <person name="Rokhsar D."/>
            <person name="Schmutz J."/>
            <person name="Weigel D."/>
            <person name="Wright S.I."/>
        </authorList>
    </citation>
    <scope>NUCLEOTIDE SEQUENCE [LARGE SCALE GENOMIC DNA]</scope>
    <source>
        <strain evidence="3">cv. Monte Gargano</strain>
    </source>
</reference>
<keyword evidence="3" id="KW-1185">Reference proteome</keyword>
<dbReference type="OrthoDB" id="1039080at2759"/>
<evidence type="ECO:0000259" key="1">
    <source>
        <dbReference type="PROSITE" id="PS50181"/>
    </source>
</evidence>
<dbReference type="InterPro" id="IPR036047">
    <property type="entry name" value="F-box-like_dom_sf"/>
</dbReference>
<gene>
    <name evidence="2" type="ORF">CARUB_v10021687mg</name>
</gene>
<dbReference type="KEGG" id="crb:17894543"/>
<dbReference type="SUPFAM" id="SSF81383">
    <property type="entry name" value="F-box domain"/>
    <property type="match status" value="1"/>
</dbReference>
<organism evidence="2 3">
    <name type="scientific">Capsella rubella</name>
    <dbReference type="NCBI Taxonomy" id="81985"/>
    <lineage>
        <taxon>Eukaryota</taxon>
        <taxon>Viridiplantae</taxon>
        <taxon>Streptophyta</taxon>
        <taxon>Embryophyta</taxon>
        <taxon>Tracheophyta</taxon>
        <taxon>Spermatophyta</taxon>
        <taxon>Magnoliopsida</taxon>
        <taxon>eudicotyledons</taxon>
        <taxon>Gunneridae</taxon>
        <taxon>Pentapetalae</taxon>
        <taxon>rosids</taxon>
        <taxon>malvids</taxon>
        <taxon>Brassicales</taxon>
        <taxon>Brassicaceae</taxon>
        <taxon>Camelineae</taxon>
        <taxon>Capsella</taxon>
    </lineage>
</organism>
<dbReference type="SUPFAM" id="SSF52047">
    <property type="entry name" value="RNI-like"/>
    <property type="match status" value="1"/>
</dbReference>
<dbReference type="EMBL" id="KB870806">
    <property type="protein sequence ID" value="EOA33242.1"/>
    <property type="molecule type" value="Genomic_DNA"/>
</dbReference>
<sequence length="424" mass="48256">MLRTSLNTSVRNKKRIKTNVGRDRISDLPCDVLVRILTHLSTKESVGTSYFNRRWENLWSEVPVLDLHFSDFIDTNFELLDFIDYFLDSKPPSLKLDTFKLVYDVVNGHSHEPFVSTLDEVVRRGVSHLTLINMVSNDAALVRMPLSLYSSSTLVDLNLYTVVFDDPGAESVSLPRVKIMQLEGVKFDGGDVFKNLISSCPVLEELTVVTHYQDDLELVCVQSQSLKTFTLMSERPKEEERDPDVVIDAPRLEYMSISDFQPEGFIISNIGLSAEADVDIVFEDVDLYEYLDVMKICNFLIGISKFQELTISARTLHVIHEYSEVTTLPKFHNLSRLEVLLIESSWEYLAAFLGCCTNLNSLILELDHIPEIEEIELSPVPQCVLSSLHSLHLKTPQTPSKKVLVSYFRENCTALRKILVTGRE</sequence>
<evidence type="ECO:0000313" key="3">
    <source>
        <dbReference type="Proteomes" id="UP000029121"/>
    </source>
</evidence>
<name>R0GBX7_9BRAS</name>
<dbReference type="InterPro" id="IPR006566">
    <property type="entry name" value="FBD"/>
</dbReference>
<evidence type="ECO:0000313" key="2">
    <source>
        <dbReference type="EMBL" id="EOA33242.1"/>
    </source>
</evidence>
<dbReference type="PANTHER" id="PTHR31900">
    <property type="entry name" value="F-BOX/RNI SUPERFAMILY PROTEIN-RELATED"/>
    <property type="match status" value="1"/>
</dbReference>
<protein>
    <recommendedName>
        <fullName evidence="1">F-box domain-containing protein</fullName>
    </recommendedName>
</protein>
<dbReference type="PANTHER" id="PTHR31900:SF33">
    <property type="entry name" value="PROTEIN WITH RNI-LIKE_FBD-LIKE DOMAIN"/>
    <property type="match status" value="1"/>
</dbReference>
<dbReference type="InterPro" id="IPR001810">
    <property type="entry name" value="F-box_dom"/>
</dbReference>
<dbReference type="STRING" id="81985.R0GBX7"/>
<dbReference type="InterPro" id="IPR055411">
    <property type="entry name" value="LRR_FXL15/At3g58940/PEG3-like"/>
</dbReference>
<dbReference type="InterPro" id="IPR050232">
    <property type="entry name" value="FBL13/AtMIF1-like"/>
</dbReference>
<dbReference type="Gene3D" id="3.80.10.10">
    <property type="entry name" value="Ribonuclease Inhibitor"/>
    <property type="match status" value="1"/>
</dbReference>
<proteinExistence type="predicted"/>
<accession>R0GBX7</accession>
<dbReference type="Pfam" id="PF08387">
    <property type="entry name" value="FBD"/>
    <property type="match status" value="1"/>
</dbReference>
<dbReference type="PROSITE" id="PS50181">
    <property type="entry name" value="FBOX"/>
    <property type="match status" value="1"/>
</dbReference>
<dbReference type="AlphaFoldDB" id="R0GBX7"/>
<dbReference type="Pfam" id="PF00646">
    <property type="entry name" value="F-box"/>
    <property type="match status" value="1"/>
</dbReference>